<feature type="domain" description="PIR2-like helical" evidence="1">
    <location>
        <begin position="217"/>
        <end position="324"/>
    </location>
</feature>
<evidence type="ECO:0000259" key="1">
    <source>
        <dbReference type="Pfam" id="PF20235"/>
    </source>
</evidence>
<organism evidence="2 3">
    <name type="scientific">Panicum miliaceum</name>
    <name type="common">Proso millet</name>
    <name type="synonym">Broomcorn millet</name>
    <dbReference type="NCBI Taxonomy" id="4540"/>
    <lineage>
        <taxon>Eukaryota</taxon>
        <taxon>Viridiplantae</taxon>
        <taxon>Streptophyta</taxon>
        <taxon>Embryophyta</taxon>
        <taxon>Tracheophyta</taxon>
        <taxon>Spermatophyta</taxon>
        <taxon>Magnoliopsida</taxon>
        <taxon>Liliopsida</taxon>
        <taxon>Poales</taxon>
        <taxon>Poaceae</taxon>
        <taxon>PACMAD clade</taxon>
        <taxon>Panicoideae</taxon>
        <taxon>Panicodae</taxon>
        <taxon>Paniceae</taxon>
        <taxon>Panicinae</taxon>
        <taxon>Panicum</taxon>
        <taxon>Panicum sect. Panicum</taxon>
    </lineage>
</organism>
<dbReference type="Proteomes" id="UP000275267">
    <property type="component" value="Unassembled WGS sequence"/>
</dbReference>
<dbReference type="OrthoDB" id="683541at2759"/>
<reference evidence="3" key="1">
    <citation type="journal article" date="2019" name="Nat. Commun.">
        <title>The genome of broomcorn millet.</title>
        <authorList>
            <person name="Zou C."/>
            <person name="Miki D."/>
            <person name="Li D."/>
            <person name="Tang Q."/>
            <person name="Xiao L."/>
            <person name="Rajput S."/>
            <person name="Deng P."/>
            <person name="Jia W."/>
            <person name="Huang R."/>
            <person name="Zhang M."/>
            <person name="Sun Y."/>
            <person name="Hu J."/>
            <person name="Fu X."/>
            <person name="Schnable P.S."/>
            <person name="Li F."/>
            <person name="Zhang H."/>
            <person name="Feng B."/>
            <person name="Zhu X."/>
            <person name="Liu R."/>
            <person name="Schnable J.C."/>
            <person name="Zhu J.-K."/>
            <person name="Zhang H."/>
        </authorList>
    </citation>
    <scope>NUCLEOTIDE SEQUENCE [LARGE SCALE GENOMIC DNA]</scope>
</reference>
<dbReference type="EMBL" id="PQIB02000001">
    <property type="protein sequence ID" value="RLN39502.1"/>
    <property type="molecule type" value="Genomic_DNA"/>
</dbReference>
<sequence>MSLAAAAAAAAAEDEEAQRRRDEIMSKITTDASAIIYLPPKLGCGSSSEPRTVAQRSLEGLVTFLICYFRHLPVSEAMYYLLLAKADLLAAVHLIEYSRTMGARLFPISSPTTEVALRCAAMSASHPEPVTFAARSLSLASRLEQLSQILTMRRRLSPDALRRLQELLEEPLREAPDSLKPVRQAALRLNRYIKGTNSLSKFPLEFTQTLRTLLLEKIHVLCLKAIAQLSRDDLRGRYHRGLLKAGHCFGPAKDPVSNIILNTIWYDTAFPPHEEFKVGMICTSSLVRIECRSLNGLLAFLHKLFPALSEHDALMYLFHSNSSLVEVTFRAMCDHDISSSFEDAYKAAADAAWHPHPDAQAEFAVSTRPTLLPIVESSQAVSRTLTSSDIELISKKISQKSYPSKSVPSVPELVPGAERIVKRSRQKVMANQYFIRRKVKAALKRYAKERVASSCSCLPILLFLIIIVW</sequence>
<keyword evidence="3" id="KW-1185">Reference proteome</keyword>
<accession>A0A3L6TGN4</accession>
<evidence type="ECO:0000313" key="2">
    <source>
        <dbReference type="EMBL" id="RLN39502.1"/>
    </source>
</evidence>
<proteinExistence type="predicted"/>
<evidence type="ECO:0000313" key="3">
    <source>
        <dbReference type="Proteomes" id="UP000275267"/>
    </source>
</evidence>
<dbReference type="PANTHER" id="PTHR33120">
    <property type="entry name" value="EXPRESSED PROTEIN-RELATED"/>
    <property type="match status" value="1"/>
</dbReference>
<dbReference type="InterPro" id="IPR046527">
    <property type="entry name" value="PIR2-like_helical"/>
</dbReference>
<gene>
    <name evidence="2" type="ORF">C2845_PM01G29690</name>
</gene>
<name>A0A3L6TGN4_PANMI</name>
<dbReference type="Pfam" id="PF20235">
    <property type="entry name" value="PIR2-like_helical"/>
    <property type="match status" value="2"/>
</dbReference>
<feature type="domain" description="PIR2-like helical" evidence="1">
    <location>
        <begin position="46"/>
        <end position="96"/>
    </location>
</feature>
<comment type="caution">
    <text evidence="2">The sequence shown here is derived from an EMBL/GenBank/DDBJ whole genome shotgun (WGS) entry which is preliminary data.</text>
</comment>
<dbReference type="AlphaFoldDB" id="A0A3L6TGN4"/>
<protein>
    <recommendedName>
        <fullName evidence="1">PIR2-like helical domain-containing protein</fullName>
    </recommendedName>
</protein>